<reference evidence="3" key="1">
    <citation type="submission" date="2015-09" db="EMBL/GenBank/DDBJ databases">
        <authorList>
            <consortium name="Pathogen Informatics"/>
        </authorList>
    </citation>
    <scope>NUCLEOTIDE SEQUENCE [LARGE SCALE GENOMIC DNA]</scope>
    <source>
        <strain evidence="3">Lake Konstanz</strain>
    </source>
</reference>
<feature type="region of interest" description="Disordered" evidence="1">
    <location>
        <begin position="105"/>
        <end position="142"/>
    </location>
</feature>
<dbReference type="Proteomes" id="UP000051952">
    <property type="component" value="Unassembled WGS sequence"/>
</dbReference>
<evidence type="ECO:0000313" key="3">
    <source>
        <dbReference type="Proteomes" id="UP000051952"/>
    </source>
</evidence>
<evidence type="ECO:0000313" key="2">
    <source>
        <dbReference type="EMBL" id="CUG86495.1"/>
    </source>
</evidence>
<feature type="compositionally biased region" description="Polar residues" evidence="1">
    <location>
        <begin position="121"/>
        <end position="139"/>
    </location>
</feature>
<name>A0A0S4J4Z8_BODSA</name>
<sequence length="178" mass="19557">MGSAMCSCHFDPPSMEPVANRNSNNSNHNHATLSHTNTQSSLLSPQPSLRSCRSPAQPNARKMRRRAGQPCSPLLVMENQRCLNPLGITPRVPQRGGLPISDSSQDTMYAASHPPPRQEGFQLSHTFDSNQPWSSSMGSGSWDPHEVVVASFEPLQLPESFLERLQNASSDGVRRLVE</sequence>
<keyword evidence="3" id="KW-1185">Reference proteome</keyword>
<gene>
    <name evidence="2" type="ORF">BSAL_93435</name>
</gene>
<dbReference type="EMBL" id="CYKH01001314">
    <property type="protein sequence ID" value="CUG86495.1"/>
    <property type="molecule type" value="Genomic_DNA"/>
</dbReference>
<accession>A0A0S4J4Z8</accession>
<protein>
    <submittedName>
        <fullName evidence="2">Uncharacterized protein</fullName>
    </submittedName>
</protein>
<proteinExistence type="predicted"/>
<dbReference type="AlphaFoldDB" id="A0A0S4J4Z8"/>
<feature type="region of interest" description="Disordered" evidence="1">
    <location>
        <begin position="17"/>
        <end position="68"/>
    </location>
</feature>
<feature type="compositionally biased region" description="Low complexity" evidence="1">
    <location>
        <begin position="20"/>
        <end position="55"/>
    </location>
</feature>
<evidence type="ECO:0000256" key="1">
    <source>
        <dbReference type="SAM" id="MobiDB-lite"/>
    </source>
</evidence>
<organism evidence="2 3">
    <name type="scientific">Bodo saltans</name>
    <name type="common">Flagellated protozoan</name>
    <dbReference type="NCBI Taxonomy" id="75058"/>
    <lineage>
        <taxon>Eukaryota</taxon>
        <taxon>Discoba</taxon>
        <taxon>Euglenozoa</taxon>
        <taxon>Kinetoplastea</taxon>
        <taxon>Metakinetoplastina</taxon>
        <taxon>Eubodonida</taxon>
        <taxon>Bodonidae</taxon>
        <taxon>Bodo</taxon>
    </lineage>
</organism>
<dbReference type="VEuPathDB" id="TriTrypDB:BSAL_93435"/>